<protein>
    <submittedName>
        <fullName evidence="1">Uncharacterized protein</fullName>
    </submittedName>
</protein>
<gene>
    <name evidence="1" type="ORF">CGOC_LOCUS10218</name>
</gene>
<evidence type="ECO:0000313" key="2">
    <source>
        <dbReference type="Proteomes" id="UP000271889"/>
    </source>
</evidence>
<keyword evidence="2" id="KW-1185">Reference proteome</keyword>
<dbReference type="AlphaFoldDB" id="A0A3P7MS70"/>
<accession>A0A3P7MS70</accession>
<proteinExistence type="predicted"/>
<reference evidence="1 2" key="1">
    <citation type="submission" date="2018-11" db="EMBL/GenBank/DDBJ databases">
        <authorList>
            <consortium name="Pathogen Informatics"/>
        </authorList>
    </citation>
    <scope>NUCLEOTIDE SEQUENCE [LARGE SCALE GENOMIC DNA]</scope>
</reference>
<evidence type="ECO:0000313" key="1">
    <source>
        <dbReference type="EMBL" id="VDN25847.1"/>
    </source>
</evidence>
<dbReference type="OrthoDB" id="5873545at2759"/>
<name>A0A3P7MS70_CYLGO</name>
<dbReference type="EMBL" id="UYRV01110218">
    <property type="protein sequence ID" value="VDN25847.1"/>
    <property type="molecule type" value="Genomic_DNA"/>
</dbReference>
<organism evidence="1 2">
    <name type="scientific">Cylicostephanus goldi</name>
    <name type="common">Nematode worm</name>
    <dbReference type="NCBI Taxonomy" id="71465"/>
    <lineage>
        <taxon>Eukaryota</taxon>
        <taxon>Metazoa</taxon>
        <taxon>Ecdysozoa</taxon>
        <taxon>Nematoda</taxon>
        <taxon>Chromadorea</taxon>
        <taxon>Rhabditida</taxon>
        <taxon>Rhabditina</taxon>
        <taxon>Rhabditomorpha</taxon>
        <taxon>Strongyloidea</taxon>
        <taxon>Strongylidae</taxon>
        <taxon>Cylicostephanus</taxon>
    </lineage>
</organism>
<dbReference type="Proteomes" id="UP000271889">
    <property type="component" value="Unassembled WGS sequence"/>
</dbReference>
<sequence length="194" mass="21565">MARVTQGRAMESNWSGWYLGFWWKHLLAARHGLIQTEEDDSELALPGPGNLDTEGASATVGSRMVRFRDRSLTIRNDLMQSDALSPLLFCLTIAPISYWIRNNVSPYRTVTDLYSDWEDMAAAKTGIQCLFGQLGLELNARQCASCSLNHAISVQMDSIPVLGRTELYKYLGAEQNGLVCINELYDRVELAAGG</sequence>